<gene>
    <name evidence="1" type="ORF">CSSPJE1EN2_LOCUS4212</name>
</gene>
<name>A0ABP1AFA8_9BRYO</name>
<evidence type="ECO:0000313" key="2">
    <source>
        <dbReference type="Proteomes" id="UP001497522"/>
    </source>
</evidence>
<keyword evidence="2" id="KW-1185">Reference proteome</keyword>
<evidence type="ECO:0000313" key="1">
    <source>
        <dbReference type="EMBL" id="CAK9861217.1"/>
    </source>
</evidence>
<proteinExistence type="predicted"/>
<dbReference type="Proteomes" id="UP001497522">
    <property type="component" value="Chromosome 11"/>
</dbReference>
<organism evidence="1 2">
    <name type="scientific">Sphagnum jensenii</name>
    <dbReference type="NCBI Taxonomy" id="128206"/>
    <lineage>
        <taxon>Eukaryota</taxon>
        <taxon>Viridiplantae</taxon>
        <taxon>Streptophyta</taxon>
        <taxon>Embryophyta</taxon>
        <taxon>Bryophyta</taxon>
        <taxon>Sphagnophytina</taxon>
        <taxon>Sphagnopsida</taxon>
        <taxon>Sphagnales</taxon>
        <taxon>Sphagnaceae</taxon>
        <taxon>Sphagnum</taxon>
    </lineage>
</organism>
<accession>A0ABP1AFA8</accession>
<dbReference type="EMBL" id="OZ023712">
    <property type="protein sequence ID" value="CAK9861217.1"/>
    <property type="molecule type" value="Genomic_DNA"/>
</dbReference>
<protein>
    <submittedName>
        <fullName evidence="1">Uncharacterized protein</fullName>
    </submittedName>
</protein>
<sequence>MSTHSSSKSSRPRIPIPNNYDPITRQLKYVDKAHRLCVPNHIAASFTPHDNYLKYHMRTHTSIKTMKLRSGHLVAIPHPQVLSGYKAPRTHEQRHLFSDLTTKRHFEKMVHTVGMEIDSFHKRLCPFRLTALRNYVPWSLMAQNVIGTRAFDERNASYIRLESRYRPHTKTPLTTNQRYMRIVKNSESMQSNPTIFAEKSKMLHKFQLGDMD</sequence>
<reference evidence="1" key="1">
    <citation type="submission" date="2024-03" db="EMBL/GenBank/DDBJ databases">
        <authorList>
            <consortium name="ELIXIR-Norway"/>
            <consortium name="Elixir Norway"/>
        </authorList>
    </citation>
    <scope>NUCLEOTIDE SEQUENCE</scope>
</reference>